<dbReference type="Proteomes" id="UP000184510">
    <property type="component" value="Unassembled WGS sequence"/>
</dbReference>
<evidence type="ECO:0000256" key="1">
    <source>
        <dbReference type="ARBA" id="ARBA00004141"/>
    </source>
</evidence>
<dbReference type="RefSeq" id="WP_143183779.1">
    <property type="nucleotide sequence ID" value="NZ_FQYR01000004.1"/>
</dbReference>
<feature type="transmembrane region" description="Helical" evidence="5">
    <location>
        <begin position="12"/>
        <end position="36"/>
    </location>
</feature>
<keyword evidence="2 5" id="KW-0812">Transmembrane</keyword>
<dbReference type="InParanoid" id="A0A1M6KQ54"/>
<feature type="transmembrane region" description="Helical" evidence="5">
    <location>
        <begin position="141"/>
        <end position="166"/>
    </location>
</feature>
<dbReference type="AlphaFoldDB" id="A0A1M6KQ54"/>
<feature type="transmembrane region" description="Helical" evidence="5">
    <location>
        <begin position="309"/>
        <end position="327"/>
    </location>
</feature>
<feature type="transmembrane region" description="Helical" evidence="5">
    <location>
        <begin position="264"/>
        <end position="289"/>
    </location>
</feature>
<feature type="transmembrane region" description="Helical" evidence="5">
    <location>
        <begin position="217"/>
        <end position="243"/>
    </location>
</feature>
<dbReference type="PANTHER" id="PTHR43427:SF12">
    <property type="entry name" value="CHLORIDE TRANSPORTER"/>
    <property type="match status" value="1"/>
</dbReference>
<dbReference type="InterPro" id="IPR001807">
    <property type="entry name" value="ClC"/>
</dbReference>
<keyword evidence="3 5" id="KW-1133">Transmembrane helix</keyword>
<dbReference type="InterPro" id="IPR014743">
    <property type="entry name" value="Cl-channel_core"/>
</dbReference>
<dbReference type="InterPro" id="IPR050368">
    <property type="entry name" value="ClC-type_chloride_channel"/>
</dbReference>
<keyword evidence="4 5" id="KW-0472">Membrane</keyword>
<name>A0A1M6KQ54_9BACT</name>
<dbReference type="GO" id="GO:0015108">
    <property type="term" value="F:chloride transmembrane transporter activity"/>
    <property type="evidence" value="ECO:0007669"/>
    <property type="project" value="InterPro"/>
</dbReference>
<dbReference type="PANTHER" id="PTHR43427">
    <property type="entry name" value="CHLORIDE CHANNEL PROTEIN CLC-E"/>
    <property type="match status" value="1"/>
</dbReference>
<evidence type="ECO:0000256" key="3">
    <source>
        <dbReference type="ARBA" id="ARBA00022989"/>
    </source>
</evidence>
<dbReference type="CDD" id="cd03682">
    <property type="entry name" value="ClC_sycA_like"/>
    <property type="match status" value="1"/>
</dbReference>
<evidence type="ECO:0000256" key="4">
    <source>
        <dbReference type="ARBA" id="ARBA00023136"/>
    </source>
</evidence>
<evidence type="ECO:0000313" key="7">
    <source>
        <dbReference type="Proteomes" id="UP000184510"/>
    </source>
</evidence>
<dbReference type="OrthoDB" id="9767361at2"/>
<evidence type="ECO:0000256" key="5">
    <source>
        <dbReference type="SAM" id="Phobius"/>
    </source>
</evidence>
<reference evidence="6 7" key="1">
    <citation type="submission" date="2016-11" db="EMBL/GenBank/DDBJ databases">
        <authorList>
            <person name="Jaros S."/>
            <person name="Januszkiewicz K."/>
            <person name="Wedrychowicz H."/>
        </authorList>
    </citation>
    <scope>NUCLEOTIDE SEQUENCE [LARGE SCALE GENOMIC DNA]</scope>
    <source>
        <strain evidence="6 7">DSM 18772</strain>
    </source>
</reference>
<evidence type="ECO:0000256" key="2">
    <source>
        <dbReference type="ARBA" id="ARBA00022692"/>
    </source>
</evidence>
<gene>
    <name evidence="6" type="ORF">SAMN02745181_2173</name>
</gene>
<feature type="transmembrane region" description="Helical" evidence="5">
    <location>
        <begin position="48"/>
        <end position="68"/>
    </location>
</feature>
<dbReference type="GO" id="GO:0016020">
    <property type="term" value="C:membrane"/>
    <property type="evidence" value="ECO:0007669"/>
    <property type="project" value="UniProtKB-SubCell"/>
</dbReference>
<dbReference type="EMBL" id="FQYR01000004">
    <property type="protein sequence ID" value="SHJ61026.1"/>
    <property type="molecule type" value="Genomic_DNA"/>
</dbReference>
<accession>A0A1M6KQ54</accession>
<comment type="subcellular location">
    <subcellularLocation>
        <location evidence="1">Membrane</location>
        <topology evidence="1">Multi-pass membrane protein</topology>
    </subcellularLocation>
</comment>
<feature type="transmembrane region" description="Helical" evidence="5">
    <location>
        <begin position="356"/>
        <end position="376"/>
    </location>
</feature>
<dbReference type="Gene3D" id="1.10.3080.10">
    <property type="entry name" value="Clc chloride channel"/>
    <property type="match status" value="1"/>
</dbReference>
<evidence type="ECO:0000313" key="6">
    <source>
        <dbReference type="EMBL" id="SHJ61026.1"/>
    </source>
</evidence>
<dbReference type="PRINTS" id="PR00762">
    <property type="entry name" value="CLCHANNEL"/>
</dbReference>
<sequence length="442" mass="47449">MTSRIQQLRSALIWLALIIPSAMLIGSICAGFLMSLHYVTDARFASPWFIYLLPLGGLLVGLLYHHFGGKSDEGNNLIMDQIHAPGGGVPTRMAPLVFLGTIITHLFGGSAGREGTAVQIGGSIASTLCRRLRLDPDSVKVLLMCGIAAGFGAVFGTPIAGAIFALEVLMIGRIRYESLLPCLIAAITADWTCRLWGAHHTHYAISYLTSIDPPSAFFHLELGIFLKVMLAAVLFGLAGTLFAKLTHGIGHVFKSTIKYPPLRPFIGGFIVIGLFLLVGTPDYLGLGVWSNNPDAVTISSLLSSPEIHHWSWFWKLLFTAITLGAGFKGGEVTPLFFIGAALGNVLAWVLNAPPSLFAAIGFVAIFAGATNTPIACTIMGIELFGATHGIYLAIACLIAYYASGHSGIYMSQRIAIPKFNDQDLAPEITLKELHSKKNKRNK</sequence>
<dbReference type="SUPFAM" id="SSF81340">
    <property type="entry name" value="Clc chloride channel"/>
    <property type="match status" value="1"/>
</dbReference>
<dbReference type="Pfam" id="PF00654">
    <property type="entry name" value="Voltage_CLC"/>
    <property type="match status" value="1"/>
</dbReference>
<organism evidence="6 7">
    <name type="scientific">Rubritalea squalenifaciens DSM 18772</name>
    <dbReference type="NCBI Taxonomy" id="1123071"/>
    <lineage>
        <taxon>Bacteria</taxon>
        <taxon>Pseudomonadati</taxon>
        <taxon>Verrucomicrobiota</taxon>
        <taxon>Verrucomicrobiia</taxon>
        <taxon>Verrucomicrobiales</taxon>
        <taxon>Rubritaleaceae</taxon>
        <taxon>Rubritalea</taxon>
    </lineage>
</organism>
<proteinExistence type="predicted"/>
<feature type="transmembrane region" description="Helical" evidence="5">
    <location>
        <begin position="383"/>
        <end position="402"/>
    </location>
</feature>
<protein>
    <submittedName>
        <fullName evidence="6">H+/Cl-antiporter ClcA</fullName>
    </submittedName>
</protein>
<dbReference type="STRING" id="1123071.SAMN02745181_2173"/>
<keyword evidence="7" id="KW-1185">Reference proteome</keyword>